<dbReference type="SMART" id="SM00718">
    <property type="entry name" value="DM4_12"/>
    <property type="match status" value="1"/>
</dbReference>
<dbReference type="OrthoDB" id="8185446at2759"/>
<dbReference type="EnsemblMetazoa" id="SCAU009554-RA">
    <property type="protein sequence ID" value="SCAU009554-PA"/>
    <property type="gene ID" value="SCAU009554"/>
</dbReference>
<keyword evidence="1" id="KW-0732">Signal</keyword>
<dbReference type="PANTHER" id="PTHR21398">
    <property type="entry name" value="AGAP007094-PA"/>
    <property type="match status" value="1"/>
</dbReference>
<reference evidence="2" key="1">
    <citation type="submission" date="2020-05" db="UniProtKB">
        <authorList>
            <consortium name="EnsemblMetazoa"/>
        </authorList>
    </citation>
    <scope>IDENTIFICATION</scope>
    <source>
        <strain evidence="2">USDA</strain>
    </source>
</reference>
<organism evidence="2 3">
    <name type="scientific">Stomoxys calcitrans</name>
    <name type="common">Stable fly</name>
    <name type="synonym">Conops calcitrans</name>
    <dbReference type="NCBI Taxonomy" id="35570"/>
    <lineage>
        <taxon>Eukaryota</taxon>
        <taxon>Metazoa</taxon>
        <taxon>Ecdysozoa</taxon>
        <taxon>Arthropoda</taxon>
        <taxon>Hexapoda</taxon>
        <taxon>Insecta</taxon>
        <taxon>Pterygota</taxon>
        <taxon>Neoptera</taxon>
        <taxon>Endopterygota</taxon>
        <taxon>Diptera</taxon>
        <taxon>Brachycera</taxon>
        <taxon>Muscomorpha</taxon>
        <taxon>Muscoidea</taxon>
        <taxon>Muscidae</taxon>
        <taxon>Stomoxys</taxon>
    </lineage>
</organism>
<gene>
    <name evidence="2" type="primary">106088886</name>
</gene>
<dbReference type="Proteomes" id="UP000095300">
    <property type="component" value="Unassembled WGS sequence"/>
</dbReference>
<evidence type="ECO:0000313" key="3">
    <source>
        <dbReference type="Proteomes" id="UP000095300"/>
    </source>
</evidence>
<sequence>MKLTKVLKLSGAMALLLVVCPLKYHLCDAASGWVDIEADHQKVASKADNVNGIDLHNVSVSDNTRTTASGRHSIVDADEIHSRAKRFIAFPVGSSFSTAVCLTTGVIGNPNYQYLSMGLNWGIAYDLPNSTWVLEHAKGFGAKDDKGALIKRRHRRDLYGKLETLITGMGYNGRDCVLRALCESRQYFQNTKMGMIGEMLRAIFSLPKQRIYRRELDEDSDLPVYDKAYRRARSADSFVDCSSQYDCSFSLLELAFGKYSTPPPGYYEHH</sequence>
<dbReference type="AlphaFoldDB" id="A0A1I8PMY5"/>
<dbReference type="Pfam" id="PF07841">
    <property type="entry name" value="DM4_12"/>
    <property type="match status" value="1"/>
</dbReference>
<accession>A0A1I8PMY5</accession>
<dbReference type="VEuPathDB" id="VectorBase:SCAU009554"/>
<feature type="chain" id="PRO_5009327040" evidence="1">
    <location>
        <begin position="30"/>
        <end position="270"/>
    </location>
</feature>
<feature type="signal peptide" evidence="1">
    <location>
        <begin position="1"/>
        <end position="29"/>
    </location>
</feature>
<keyword evidence="3" id="KW-1185">Reference proteome</keyword>
<name>A0A1I8PMY5_STOCA</name>
<dbReference type="InterPro" id="IPR006631">
    <property type="entry name" value="DM4_12"/>
</dbReference>
<proteinExistence type="predicted"/>
<evidence type="ECO:0000313" key="2">
    <source>
        <dbReference type="EnsemblMetazoa" id="SCAU009554-PA"/>
    </source>
</evidence>
<evidence type="ECO:0000256" key="1">
    <source>
        <dbReference type="SAM" id="SignalP"/>
    </source>
</evidence>
<dbReference type="PANTHER" id="PTHR21398:SF7">
    <property type="entry name" value="LP19941P"/>
    <property type="match status" value="1"/>
</dbReference>
<protein>
    <submittedName>
        <fullName evidence="2">Uncharacterized protein</fullName>
    </submittedName>
</protein>